<feature type="compositionally biased region" description="Polar residues" evidence="1">
    <location>
        <begin position="136"/>
        <end position="145"/>
    </location>
</feature>
<feature type="transmembrane region" description="Helical" evidence="2">
    <location>
        <begin position="408"/>
        <end position="428"/>
    </location>
</feature>
<evidence type="ECO:0000313" key="3">
    <source>
        <dbReference type="EMBL" id="OGG14501.1"/>
    </source>
</evidence>
<proteinExistence type="predicted"/>
<feature type="compositionally biased region" description="Pro residues" evidence="1">
    <location>
        <begin position="354"/>
        <end position="368"/>
    </location>
</feature>
<accession>A0A1F5ZQ19</accession>
<gene>
    <name evidence="3" type="ORF">A2773_05475</name>
</gene>
<feature type="compositionally biased region" description="Polar residues" evidence="1">
    <location>
        <begin position="169"/>
        <end position="181"/>
    </location>
</feature>
<keyword evidence="2" id="KW-0472">Membrane</keyword>
<reference evidence="3 4" key="1">
    <citation type="journal article" date="2016" name="Nat. Commun.">
        <title>Thousands of microbial genomes shed light on interconnected biogeochemical processes in an aquifer system.</title>
        <authorList>
            <person name="Anantharaman K."/>
            <person name="Brown C.T."/>
            <person name="Hug L.A."/>
            <person name="Sharon I."/>
            <person name="Castelle C.J."/>
            <person name="Probst A.J."/>
            <person name="Thomas B.C."/>
            <person name="Singh A."/>
            <person name="Wilkins M.J."/>
            <person name="Karaoz U."/>
            <person name="Brodie E.L."/>
            <person name="Williams K.H."/>
            <person name="Hubbard S.S."/>
            <person name="Banfield J.F."/>
        </authorList>
    </citation>
    <scope>NUCLEOTIDE SEQUENCE [LARGE SCALE GENOMIC DNA]</scope>
</reference>
<keyword evidence="2" id="KW-0812">Transmembrane</keyword>
<evidence type="ECO:0000256" key="1">
    <source>
        <dbReference type="SAM" id="MobiDB-lite"/>
    </source>
</evidence>
<feature type="region of interest" description="Disordered" evidence="1">
    <location>
        <begin position="1"/>
        <end position="34"/>
    </location>
</feature>
<feature type="transmembrane region" description="Helical" evidence="2">
    <location>
        <begin position="449"/>
        <end position="469"/>
    </location>
</feature>
<organism evidence="3 4">
    <name type="scientific">Candidatus Gottesmanbacteria bacterium RIFCSPHIGHO2_01_FULL_39_10</name>
    <dbReference type="NCBI Taxonomy" id="1798375"/>
    <lineage>
        <taxon>Bacteria</taxon>
        <taxon>Candidatus Gottesmaniibacteriota</taxon>
    </lineage>
</organism>
<dbReference type="STRING" id="1798375.A2773_05475"/>
<feature type="region of interest" description="Disordered" evidence="1">
    <location>
        <begin position="110"/>
        <end position="181"/>
    </location>
</feature>
<feature type="region of interest" description="Disordered" evidence="1">
    <location>
        <begin position="276"/>
        <end position="368"/>
    </location>
</feature>
<dbReference type="EMBL" id="MFJE01000015">
    <property type="protein sequence ID" value="OGG14501.1"/>
    <property type="molecule type" value="Genomic_DNA"/>
</dbReference>
<evidence type="ECO:0000256" key="2">
    <source>
        <dbReference type="SAM" id="Phobius"/>
    </source>
</evidence>
<feature type="compositionally biased region" description="Basic and acidic residues" evidence="1">
    <location>
        <begin position="15"/>
        <end position="30"/>
    </location>
</feature>
<feature type="compositionally biased region" description="Polar residues" evidence="1">
    <location>
        <begin position="117"/>
        <end position="129"/>
    </location>
</feature>
<sequence>MATNVTPPTEEEKEEESKLNTEEQAPESHHSLLQNTLTAMHVFKGPNEAKDLILEAYKNPEKLKDAEYRKRVNEAISHTSGRLNSFLIGSEAREVKEKVELNLKKYADQSKIEAEKQSATSKSVTNEQKATLAPQEVSTTTTPISPQEKPIPKTETQSISTEPPKFTLSEIQPPTKNTPSIDQQEKILTPTTDRTITETPPTTQVTMPKEEIDNLLSEVDQDILKRTNTHPEVLRALEKESNDYWNIKDRVKVLQTSYAWDEFINKHPDLAQHLAHQGHPEVKSAIERRERNRREYQQAEKEREASRKRQREAWEKEQQEKHKLEHSKSPPKQPPPPSIVLPSSSPLPAVPQYQPLPPSISPPIPHTPPLSRSILSSRFSSLTGGFSKIAGRIFGGIGSLLKTALPKIFGAAVGILGGGIPLLATGALKLLDRITGVIGIKASEQLKRVTIIAAACVIAILGVVVYKLFLENTGNSSILANPNPLEKAIIQN</sequence>
<name>A0A1F5ZQ19_9BACT</name>
<feature type="compositionally biased region" description="Low complexity" evidence="1">
    <location>
        <begin position="340"/>
        <end position="353"/>
    </location>
</feature>
<keyword evidence="2" id="KW-1133">Transmembrane helix</keyword>
<dbReference type="Proteomes" id="UP000177383">
    <property type="component" value="Unassembled WGS sequence"/>
</dbReference>
<protein>
    <submittedName>
        <fullName evidence="3">Uncharacterized protein</fullName>
    </submittedName>
</protein>
<feature type="compositionally biased region" description="Basic and acidic residues" evidence="1">
    <location>
        <begin position="278"/>
        <end position="328"/>
    </location>
</feature>
<dbReference type="AlphaFoldDB" id="A0A1F5ZQ19"/>
<evidence type="ECO:0000313" key="4">
    <source>
        <dbReference type="Proteomes" id="UP000177383"/>
    </source>
</evidence>
<comment type="caution">
    <text evidence="3">The sequence shown here is derived from an EMBL/GenBank/DDBJ whole genome shotgun (WGS) entry which is preliminary data.</text>
</comment>